<sequence length="295" mass="32804">MPPYSVMASQKLHDVLGPPIEDATEETFALFSQDIPSNNLGFMDSKRDVIEIEVSGHEYELQQSPGLLTSNRKGGTTGAVLWKVTPLLATWLSSFPVLLSGLDVLHADATVVELGCGLAGLVGLVLSRHVKSYVLTDQEYVMKYLRENISANTSTSKHHSKPTKRKGNSNLLDDRLKTMPLDWETDSAQNLNSVIALEDSIDLLLLCDCVYNDYLVEPLVQMCADICRLRPSSPKATVVLVAQQLRSDSNFELFLDRLMQEFHVWRTPDERISAELRSTSGYVVHLATLKAVSDR</sequence>
<dbReference type="PANTHER" id="PTHR14614">
    <property type="entry name" value="HEPATOCELLULAR CARCINOMA-ASSOCIATED ANTIGEN"/>
    <property type="match status" value="1"/>
</dbReference>
<dbReference type="GeneID" id="25324579"/>
<dbReference type="PANTHER" id="PTHR14614:SF109">
    <property type="entry name" value="RIBOSOMAL LYSINE N-METHYLTRANSFERASE 5"/>
    <property type="match status" value="1"/>
</dbReference>
<dbReference type="STRING" id="348802.A0A0D2D730"/>
<dbReference type="InterPro" id="IPR029063">
    <property type="entry name" value="SAM-dependent_MTases_sf"/>
</dbReference>
<dbReference type="GO" id="GO:0005829">
    <property type="term" value="C:cytosol"/>
    <property type="evidence" value="ECO:0007669"/>
    <property type="project" value="TreeGrafter"/>
</dbReference>
<name>A0A0D2D730_9EURO</name>
<dbReference type="Proteomes" id="UP000054342">
    <property type="component" value="Unassembled WGS sequence"/>
</dbReference>
<dbReference type="OrthoDB" id="2529286at2759"/>
<reference evidence="1 2" key="1">
    <citation type="submission" date="2015-01" db="EMBL/GenBank/DDBJ databases">
        <title>The Genome Sequence of Exophiala xenobiotica CBS118157.</title>
        <authorList>
            <consortium name="The Broad Institute Genomics Platform"/>
            <person name="Cuomo C."/>
            <person name="de Hoog S."/>
            <person name="Gorbushina A."/>
            <person name="Stielow B."/>
            <person name="Teixiera M."/>
            <person name="Abouelleil A."/>
            <person name="Chapman S.B."/>
            <person name="Priest M."/>
            <person name="Young S.K."/>
            <person name="Wortman J."/>
            <person name="Nusbaum C."/>
            <person name="Birren B."/>
        </authorList>
    </citation>
    <scope>NUCLEOTIDE SEQUENCE [LARGE SCALE GENOMIC DNA]</scope>
    <source>
        <strain evidence="1 2">CBS 118157</strain>
    </source>
</reference>
<organism evidence="1 2">
    <name type="scientific">Exophiala xenobiotica</name>
    <dbReference type="NCBI Taxonomy" id="348802"/>
    <lineage>
        <taxon>Eukaryota</taxon>
        <taxon>Fungi</taxon>
        <taxon>Dikarya</taxon>
        <taxon>Ascomycota</taxon>
        <taxon>Pezizomycotina</taxon>
        <taxon>Eurotiomycetes</taxon>
        <taxon>Chaetothyriomycetidae</taxon>
        <taxon>Chaetothyriales</taxon>
        <taxon>Herpotrichiellaceae</taxon>
        <taxon>Exophiala</taxon>
    </lineage>
</organism>
<dbReference type="Gene3D" id="3.40.50.150">
    <property type="entry name" value="Vaccinia Virus protein VP39"/>
    <property type="match status" value="1"/>
</dbReference>
<dbReference type="InterPro" id="IPR019410">
    <property type="entry name" value="Methyltransf_16"/>
</dbReference>
<dbReference type="EMBL" id="KN847318">
    <property type="protein sequence ID" value="KIW58122.1"/>
    <property type="molecule type" value="Genomic_DNA"/>
</dbReference>
<protein>
    <submittedName>
        <fullName evidence="1">Uncharacterized protein</fullName>
    </submittedName>
</protein>
<dbReference type="GO" id="GO:0032991">
    <property type="term" value="C:protein-containing complex"/>
    <property type="evidence" value="ECO:0007669"/>
    <property type="project" value="TreeGrafter"/>
</dbReference>
<accession>A0A0D2D730</accession>
<dbReference type="RefSeq" id="XP_013318707.1">
    <property type="nucleotide sequence ID" value="XM_013463253.1"/>
</dbReference>
<dbReference type="AlphaFoldDB" id="A0A0D2D730"/>
<evidence type="ECO:0000313" key="1">
    <source>
        <dbReference type="EMBL" id="KIW58122.1"/>
    </source>
</evidence>
<keyword evidence="2" id="KW-1185">Reference proteome</keyword>
<dbReference type="Pfam" id="PF10294">
    <property type="entry name" value="Methyltransf_16"/>
    <property type="match status" value="1"/>
</dbReference>
<evidence type="ECO:0000313" key="2">
    <source>
        <dbReference type="Proteomes" id="UP000054342"/>
    </source>
</evidence>
<gene>
    <name evidence="1" type="ORF">PV05_02671</name>
</gene>
<dbReference type="GO" id="GO:0008757">
    <property type="term" value="F:S-adenosylmethionine-dependent methyltransferase activity"/>
    <property type="evidence" value="ECO:0007669"/>
    <property type="project" value="UniProtKB-ARBA"/>
</dbReference>
<dbReference type="HOGENOM" id="CLU_051532_1_1_1"/>
<dbReference type="SUPFAM" id="SSF53335">
    <property type="entry name" value="S-adenosyl-L-methionine-dependent methyltransferases"/>
    <property type="match status" value="1"/>
</dbReference>
<proteinExistence type="predicted"/>